<evidence type="ECO:0000256" key="1">
    <source>
        <dbReference type="ARBA" id="ARBA00023002"/>
    </source>
</evidence>
<dbReference type="OrthoDB" id="9781031at2"/>
<comment type="caution">
    <text evidence="3">The sequence shown here is derived from an EMBL/GenBank/DDBJ whole genome shotgun (WGS) entry which is preliminary data.</text>
</comment>
<organism evidence="3 4">
    <name type="scientific">Aureimonas fodinaquatilis</name>
    <dbReference type="NCBI Taxonomy" id="2565783"/>
    <lineage>
        <taxon>Bacteria</taxon>
        <taxon>Pseudomonadati</taxon>
        <taxon>Pseudomonadota</taxon>
        <taxon>Alphaproteobacteria</taxon>
        <taxon>Hyphomicrobiales</taxon>
        <taxon>Aurantimonadaceae</taxon>
        <taxon>Aureimonas</taxon>
    </lineage>
</organism>
<keyword evidence="4" id="KW-1185">Reference proteome</keyword>
<dbReference type="PANTHER" id="PTHR43818">
    <property type="entry name" value="BCDNA.GH03377"/>
    <property type="match status" value="1"/>
</dbReference>
<dbReference type="InterPro" id="IPR000683">
    <property type="entry name" value="Gfo/Idh/MocA-like_OxRdtase_N"/>
</dbReference>
<dbReference type="RefSeq" id="WP_149298898.1">
    <property type="nucleotide sequence ID" value="NZ_VTWH01000002.1"/>
</dbReference>
<evidence type="ECO:0000313" key="3">
    <source>
        <dbReference type="EMBL" id="KAA0970172.1"/>
    </source>
</evidence>
<dbReference type="Gene3D" id="3.30.360.10">
    <property type="entry name" value="Dihydrodipicolinate Reductase, domain 2"/>
    <property type="match status" value="1"/>
</dbReference>
<keyword evidence="1" id="KW-0560">Oxidoreductase</keyword>
<evidence type="ECO:0000259" key="2">
    <source>
        <dbReference type="Pfam" id="PF01408"/>
    </source>
</evidence>
<dbReference type="AlphaFoldDB" id="A0A5B0DVX8"/>
<accession>A0A5B0DVX8</accession>
<dbReference type="InterPro" id="IPR036291">
    <property type="entry name" value="NAD(P)-bd_dom_sf"/>
</dbReference>
<name>A0A5B0DVX8_9HYPH</name>
<dbReference type="Gene3D" id="3.40.50.720">
    <property type="entry name" value="NAD(P)-binding Rossmann-like Domain"/>
    <property type="match status" value="1"/>
</dbReference>
<dbReference type="GO" id="GO:0000166">
    <property type="term" value="F:nucleotide binding"/>
    <property type="evidence" value="ECO:0007669"/>
    <property type="project" value="InterPro"/>
</dbReference>
<sequence>MSRPPLRIAVCGTAHWAETVHIPALQAAPDIDLVAVYGRNADRVAALADKFGIAGLTDFDETLAQVDALSFALPPNIQPALAIKAISAGKHVILEKPIATTQEEALAICSALVASPVAAVCFLTRRYIPEVAAFIAETDAEKTEFGASSFRSGGMAPGSPYANSVWRQAEGATLWDVGPHVLTPLLDVLGPIAQVQLQRDEGGTLTARLTHSNHATSRFEISQNGEAGSLLETYAFDAGDGERRLQGKPYDRVAAFGRAAAELLAGAEEPRPTRLRFAAAAHIVEVLTAASASLQNGEPVKVERNLYDNILASAAS</sequence>
<dbReference type="InterPro" id="IPR050463">
    <property type="entry name" value="Gfo/Idh/MocA_oxidrdct_glycsds"/>
</dbReference>
<proteinExistence type="predicted"/>
<feature type="domain" description="Gfo/Idh/MocA-like oxidoreductase N-terminal" evidence="2">
    <location>
        <begin position="6"/>
        <end position="112"/>
    </location>
</feature>
<protein>
    <submittedName>
        <fullName evidence="3">Gfo/Idh/MocA family oxidoreductase</fullName>
    </submittedName>
</protein>
<dbReference type="SUPFAM" id="SSF51735">
    <property type="entry name" value="NAD(P)-binding Rossmann-fold domains"/>
    <property type="match status" value="1"/>
</dbReference>
<gene>
    <name evidence="3" type="ORF">FPY71_06450</name>
</gene>
<dbReference type="Pfam" id="PF01408">
    <property type="entry name" value="GFO_IDH_MocA"/>
    <property type="match status" value="1"/>
</dbReference>
<dbReference type="PANTHER" id="PTHR43818:SF11">
    <property type="entry name" value="BCDNA.GH03377"/>
    <property type="match status" value="1"/>
</dbReference>
<dbReference type="EMBL" id="VTWH01000002">
    <property type="protein sequence ID" value="KAA0970172.1"/>
    <property type="molecule type" value="Genomic_DNA"/>
</dbReference>
<reference evidence="3 4" key="1">
    <citation type="submission" date="2019-08" db="EMBL/GenBank/DDBJ databases">
        <title>Aureimonas fodiniaquatilis sp. nov., isolated from a coal mine wastewater.</title>
        <authorList>
            <person name="Kim W."/>
        </authorList>
    </citation>
    <scope>NUCLEOTIDE SEQUENCE [LARGE SCALE GENOMIC DNA]</scope>
    <source>
        <strain evidence="3 4">CAU 1482</strain>
    </source>
</reference>
<dbReference type="Proteomes" id="UP000324738">
    <property type="component" value="Unassembled WGS sequence"/>
</dbReference>
<evidence type="ECO:0000313" key="4">
    <source>
        <dbReference type="Proteomes" id="UP000324738"/>
    </source>
</evidence>
<dbReference type="GO" id="GO:0016491">
    <property type="term" value="F:oxidoreductase activity"/>
    <property type="evidence" value="ECO:0007669"/>
    <property type="project" value="UniProtKB-KW"/>
</dbReference>